<evidence type="ECO:0000256" key="1">
    <source>
        <dbReference type="ARBA" id="ARBA00004651"/>
    </source>
</evidence>
<feature type="domain" description="ABC3 transporter permease C-terminal" evidence="7">
    <location>
        <begin position="677"/>
        <end position="790"/>
    </location>
</feature>
<evidence type="ECO:0000256" key="6">
    <source>
        <dbReference type="SAM" id="Phobius"/>
    </source>
</evidence>
<dbReference type="Pfam" id="PF12704">
    <property type="entry name" value="MacB_PCD"/>
    <property type="match status" value="2"/>
</dbReference>
<evidence type="ECO:0000256" key="2">
    <source>
        <dbReference type="ARBA" id="ARBA00022475"/>
    </source>
</evidence>
<reference evidence="9 10" key="1">
    <citation type="submission" date="2016-08" db="EMBL/GenBank/DDBJ databases">
        <authorList>
            <person name="Seilhamer J.J."/>
        </authorList>
    </citation>
    <scope>NUCLEOTIDE SEQUENCE [LARGE SCALE GENOMIC DNA]</scope>
    <source>
        <strain evidence="9 10">A37T2</strain>
    </source>
</reference>
<evidence type="ECO:0000256" key="4">
    <source>
        <dbReference type="ARBA" id="ARBA00022989"/>
    </source>
</evidence>
<protein>
    <submittedName>
        <fullName evidence="9">ABC-type antimicrobial peptide transport system, permease component</fullName>
    </submittedName>
</protein>
<proteinExistence type="predicted"/>
<dbReference type="InterPro" id="IPR025857">
    <property type="entry name" value="MacB_PCD"/>
</dbReference>
<feature type="transmembrane region" description="Helical" evidence="6">
    <location>
        <begin position="423"/>
        <end position="443"/>
    </location>
</feature>
<sequence length="797" mass="89042">MIKSYLKIAWRNTWYHKGYSAINIFGLGLGMAVALLIGLWAVYQFQYDRFFPGYREAAQVMIHIKQLDLDRTQPSVSLPVKEALTGMPGIRYVAESGWLEYRSLIAENKKLYLGGIGAGADYLRILDYPLLDGDPATCLREPYSIVLTAATARSLFGQENPMGKLVKIDNDNSVKVTGILKDIPSTATVSFAYLLPFAFLEKTRNWIANSRNQWGNNSFQMWVRLAPHTDLASLNHRIAGLYKRSQDVNMQHFITFLYPASRWHLYTEYQEDQNGSGLIAYVRMFCLIGAMVLLIACINFVNLATARSDRRAREVGVRKVVGSSRSEIIVQFLLESYLLTCIAFVFALLLAIIALPYFNRLTACDIRIPFSDLRFWLVMGGYLLLTGLLAGARPAFYLSSFLPVRVLKGTLQASHTMVLPRKALVVLQFVCSVTLVIAASVIYQQIRYAQLRPKGYNTNRLVSTAMSEDLNRNYAALRNDIMQSGVVESVSLTSSGATWVDSHTMLDGWEGKQTPNQLGTGIMEIDKNYFATTGMQMLEGRNFFQENAQADSSVIIVNEAAVRAMHLKDPVGKLVKYYEGGAHGPELKQVAIIGVVKDAIMESPYTPVSPAIYVHGRRGNYLLYRLSNKVAPVAAIGKLTAIFERYNPAYPYEYNFVDADYAAKFALEKLVGTLAAIFAGLTILISCLGLFALATYMAAQRTREIGIRKVLGATIWQLWMLLSKDFVWLVGISCLLAAPVAWMFLQHWLEQYNYRIHLGAGIFLAASAVALFITVCTISYQAIRAAMANPVKSLRTE</sequence>
<comment type="subcellular location">
    <subcellularLocation>
        <location evidence="1">Cell membrane</location>
        <topology evidence="1">Multi-pass membrane protein</topology>
    </subcellularLocation>
</comment>
<gene>
    <name evidence="9" type="ORF">GA0116948_11298</name>
</gene>
<accession>A0A1C4F7X8</accession>
<feature type="transmembrane region" description="Helical" evidence="6">
    <location>
        <begin position="21"/>
        <end position="43"/>
    </location>
</feature>
<keyword evidence="2" id="KW-1003">Cell membrane</keyword>
<dbReference type="GO" id="GO:0005886">
    <property type="term" value="C:plasma membrane"/>
    <property type="evidence" value="ECO:0007669"/>
    <property type="project" value="UniProtKB-SubCell"/>
</dbReference>
<feature type="transmembrane region" description="Helical" evidence="6">
    <location>
        <begin position="674"/>
        <end position="699"/>
    </location>
</feature>
<feature type="transmembrane region" description="Helical" evidence="6">
    <location>
        <begin position="375"/>
        <end position="402"/>
    </location>
</feature>
<dbReference type="InterPro" id="IPR003838">
    <property type="entry name" value="ABC3_permease_C"/>
</dbReference>
<dbReference type="GO" id="GO:0022857">
    <property type="term" value="F:transmembrane transporter activity"/>
    <property type="evidence" value="ECO:0007669"/>
    <property type="project" value="TreeGrafter"/>
</dbReference>
<dbReference type="PANTHER" id="PTHR30572:SF18">
    <property type="entry name" value="ABC-TYPE MACROLIDE FAMILY EXPORT SYSTEM PERMEASE COMPONENT 2"/>
    <property type="match status" value="1"/>
</dbReference>
<name>A0A1C4F7X8_9BACT</name>
<dbReference type="Pfam" id="PF02687">
    <property type="entry name" value="FtsX"/>
    <property type="match status" value="2"/>
</dbReference>
<dbReference type="Proteomes" id="UP000242818">
    <property type="component" value="Unassembled WGS sequence"/>
</dbReference>
<evidence type="ECO:0000256" key="3">
    <source>
        <dbReference type="ARBA" id="ARBA00022692"/>
    </source>
</evidence>
<feature type="domain" description="MacB-like periplasmic core" evidence="8">
    <location>
        <begin position="20"/>
        <end position="239"/>
    </location>
</feature>
<dbReference type="EMBL" id="FMAR01000012">
    <property type="protein sequence ID" value="SCC52118.1"/>
    <property type="molecule type" value="Genomic_DNA"/>
</dbReference>
<dbReference type="PANTHER" id="PTHR30572">
    <property type="entry name" value="MEMBRANE COMPONENT OF TRANSPORTER-RELATED"/>
    <property type="match status" value="1"/>
</dbReference>
<evidence type="ECO:0000259" key="7">
    <source>
        <dbReference type="Pfam" id="PF02687"/>
    </source>
</evidence>
<feature type="transmembrane region" description="Helical" evidence="6">
    <location>
        <begin position="757"/>
        <end position="783"/>
    </location>
</feature>
<keyword evidence="3 6" id="KW-0812">Transmembrane</keyword>
<evidence type="ECO:0000313" key="9">
    <source>
        <dbReference type="EMBL" id="SCC52118.1"/>
    </source>
</evidence>
<dbReference type="RefSeq" id="WP_089713964.1">
    <property type="nucleotide sequence ID" value="NZ_FMAR01000012.1"/>
</dbReference>
<evidence type="ECO:0000259" key="8">
    <source>
        <dbReference type="Pfam" id="PF12704"/>
    </source>
</evidence>
<keyword evidence="10" id="KW-1185">Reference proteome</keyword>
<feature type="domain" description="MacB-like periplasmic core" evidence="8">
    <location>
        <begin position="431"/>
        <end position="640"/>
    </location>
</feature>
<dbReference type="OrthoDB" id="5933722at2"/>
<evidence type="ECO:0000313" key="10">
    <source>
        <dbReference type="Proteomes" id="UP000242818"/>
    </source>
</evidence>
<feature type="transmembrane region" description="Helical" evidence="6">
    <location>
        <begin position="278"/>
        <end position="301"/>
    </location>
</feature>
<feature type="domain" description="ABC3 transporter permease C-terminal" evidence="7">
    <location>
        <begin position="288"/>
        <end position="393"/>
    </location>
</feature>
<dbReference type="AlphaFoldDB" id="A0A1C4F7X8"/>
<dbReference type="InterPro" id="IPR050250">
    <property type="entry name" value="Macrolide_Exporter_MacB"/>
</dbReference>
<keyword evidence="5 6" id="KW-0472">Membrane</keyword>
<keyword evidence="4 6" id="KW-1133">Transmembrane helix</keyword>
<dbReference type="STRING" id="1335309.GA0116948_11298"/>
<feature type="transmembrane region" description="Helical" evidence="6">
    <location>
        <begin position="328"/>
        <end position="355"/>
    </location>
</feature>
<organism evidence="9 10">
    <name type="scientific">Chitinophaga costaii</name>
    <dbReference type="NCBI Taxonomy" id="1335309"/>
    <lineage>
        <taxon>Bacteria</taxon>
        <taxon>Pseudomonadati</taxon>
        <taxon>Bacteroidota</taxon>
        <taxon>Chitinophagia</taxon>
        <taxon>Chitinophagales</taxon>
        <taxon>Chitinophagaceae</taxon>
        <taxon>Chitinophaga</taxon>
    </lineage>
</organism>
<feature type="transmembrane region" description="Helical" evidence="6">
    <location>
        <begin position="726"/>
        <end position="745"/>
    </location>
</feature>
<evidence type="ECO:0000256" key="5">
    <source>
        <dbReference type="ARBA" id="ARBA00023136"/>
    </source>
</evidence>